<evidence type="ECO:0000256" key="12">
    <source>
        <dbReference type="PROSITE-ProRule" id="PRU01360"/>
    </source>
</evidence>
<keyword evidence="10 12" id="KW-0472">Membrane</keyword>
<evidence type="ECO:0000256" key="6">
    <source>
        <dbReference type="ARBA" id="ARBA00022729"/>
    </source>
</evidence>
<comment type="subcellular location">
    <subcellularLocation>
        <location evidence="1 12">Cell outer membrane</location>
        <topology evidence="1 12">Multi-pass membrane protein</topology>
    </subcellularLocation>
</comment>
<keyword evidence="2 12" id="KW-0813">Transport</keyword>
<evidence type="ECO:0000256" key="7">
    <source>
        <dbReference type="ARBA" id="ARBA00023004"/>
    </source>
</evidence>
<dbReference type="PANTHER" id="PTHR32552">
    <property type="entry name" value="FERRICHROME IRON RECEPTOR-RELATED"/>
    <property type="match status" value="1"/>
</dbReference>
<evidence type="ECO:0000313" key="15">
    <source>
        <dbReference type="Proteomes" id="UP000254876"/>
    </source>
</evidence>
<evidence type="ECO:0000259" key="13">
    <source>
        <dbReference type="Pfam" id="PF00593"/>
    </source>
</evidence>
<keyword evidence="11 12" id="KW-0998">Cell outer membrane</keyword>
<keyword evidence="9" id="KW-0798">TonB box</keyword>
<evidence type="ECO:0000256" key="11">
    <source>
        <dbReference type="ARBA" id="ARBA00023237"/>
    </source>
</evidence>
<evidence type="ECO:0000256" key="10">
    <source>
        <dbReference type="ARBA" id="ARBA00023136"/>
    </source>
</evidence>
<comment type="caution">
    <text evidence="14">The sequence shown here is derived from an EMBL/GenBank/DDBJ whole genome shotgun (WGS) entry which is preliminary data.</text>
</comment>
<dbReference type="EMBL" id="UFYD01000001">
    <property type="protein sequence ID" value="STC94732.1"/>
    <property type="molecule type" value="Genomic_DNA"/>
</dbReference>
<sequence>MQDQIKWNKFNLFLSLRQEWFQDVTNYKENNEIVVKDSKLIPRIGLTYTVNDKINIYASYIEGFQPQSNTASLAPITIPSGRAFQPLISNSKEVGMKADFFNKKIHVDLSIYEIIQKNILLNANDPSNPDLLITRGKERSRGFEMDIIGYILPNWQIYATYGYNDAKIVEDTNPALVGARKQNTPFHSVNVWQKYSFPQNTVMKDFAIGLGIQYSGNKVPMYNRSFLVPDYTLLDAAIYYTPKQGHLEMALNVNNLFNKTYWLGAQNYLRLFPGAPRNAMLTATYKF</sequence>
<gene>
    <name evidence="14" type="primary">fhuA_2</name>
    <name evidence="14" type="ORF">NCTC10588_00113</name>
</gene>
<dbReference type="InterPro" id="IPR036942">
    <property type="entry name" value="Beta-barrel_TonB_sf"/>
</dbReference>
<keyword evidence="7" id="KW-0408">Iron</keyword>
<protein>
    <submittedName>
        <fullName evidence="14">Ferric hydroxamate uptake</fullName>
    </submittedName>
</protein>
<keyword evidence="4" id="KW-0410">Iron transport</keyword>
<dbReference type="PANTHER" id="PTHR32552:SF68">
    <property type="entry name" value="FERRICHROME OUTER MEMBRANE TRANSPORTER_PHAGE RECEPTOR"/>
    <property type="match status" value="1"/>
</dbReference>
<organism evidence="14 15">
    <name type="scientific">Elizabethkingia anophelis</name>
    <dbReference type="NCBI Taxonomy" id="1117645"/>
    <lineage>
        <taxon>Bacteria</taxon>
        <taxon>Pseudomonadati</taxon>
        <taxon>Bacteroidota</taxon>
        <taxon>Flavobacteriia</taxon>
        <taxon>Flavobacteriales</taxon>
        <taxon>Weeksellaceae</taxon>
        <taxon>Elizabethkingia</taxon>
    </lineage>
</organism>
<dbReference type="Proteomes" id="UP000254876">
    <property type="component" value="Unassembled WGS sequence"/>
</dbReference>
<dbReference type="AlphaFoldDB" id="A0A7Z7LT24"/>
<dbReference type="Pfam" id="PF00593">
    <property type="entry name" value="TonB_dep_Rec_b-barrel"/>
    <property type="match status" value="1"/>
</dbReference>
<dbReference type="GO" id="GO:0009279">
    <property type="term" value="C:cell outer membrane"/>
    <property type="evidence" value="ECO:0007669"/>
    <property type="project" value="UniProtKB-SubCell"/>
</dbReference>
<dbReference type="RefSeq" id="WP_260742432.1">
    <property type="nucleotide sequence ID" value="NZ_UFYD01000001.1"/>
</dbReference>
<evidence type="ECO:0000256" key="1">
    <source>
        <dbReference type="ARBA" id="ARBA00004571"/>
    </source>
</evidence>
<dbReference type="InterPro" id="IPR039426">
    <property type="entry name" value="TonB-dep_rcpt-like"/>
</dbReference>
<evidence type="ECO:0000256" key="2">
    <source>
        <dbReference type="ARBA" id="ARBA00022448"/>
    </source>
</evidence>
<feature type="domain" description="TonB-dependent receptor-like beta-barrel" evidence="13">
    <location>
        <begin position="2"/>
        <end position="256"/>
    </location>
</feature>
<keyword evidence="5 12" id="KW-0812">Transmembrane</keyword>
<dbReference type="PROSITE" id="PS52016">
    <property type="entry name" value="TONB_DEPENDENT_REC_3"/>
    <property type="match status" value="1"/>
</dbReference>
<evidence type="ECO:0000256" key="8">
    <source>
        <dbReference type="ARBA" id="ARBA00023065"/>
    </source>
</evidence>
<proteinExistence type="inferred from homology"/>
<evidence type="ECO:0000256" key="3">
    <source>
        <dbReference type="ARBA" id="ARBA00022452"/>
    </source>
</evidence>
<keyword evidence="6" id="KW-0732">Signal</keyword>
<reference evidence="14 15" key="1">
    <citation type="submission" date="2018-06" db="EMBL/GenBank/DDBJ databases">
        <authorList>
            <consortium name="Pathogen Informatics"/>
            <person name="Doyle S."/>
        </authorList>
    </citation>
    <scope>NUCLEOTIDE SEQUENCE [LARGE SCALE GENOMIC DNA]</scope>
    <source>
        <strain evidence="14 15">NCTC10588</strain>
    </source>
</reference>
<keyword evidence="8" id="KW-0406">Ion transport</keyword>
<dbReference type="SUPFAM" id="SSF56935">
    <property type="entry name" value="Porins"/>
    <property type="match status" value="1"/>
</dbReference>
<name>A0A7Z7LT24_9FLAO</name>
<dbReference type="GO" id="GO:0015344">
    <property type="term" value="F:siderophore uptake transmembrane transporter activity"/>
    <property type="evidence" value="ECO:0007669"/>
    <property type="project" value="TreeGrafter"/>
</dbReference>
<evidence type="ECO:0000256" key="5">
    <source>
        <dbReference type="ARBA" id="ARBA00022692"/>
    </source>
</evidence>
<evidence type="ECO:0000256" key="4">
    <source>
        <dbReference type="ARBA" id="ARBA00022496"/>
    </source>
</evidence>
<evidence type="ECO:0000256" key="9">
    <source>
        <dbReference type="ARBA" id="ARBA00023077"/>
    </source>
</evidence>
<dbReference type="InterPro" id="IPR000531">
    <property type="entry name" value="Beta-barrel_TonB"/>
</dbReference>
<evidence type="ECO:0000313" key="14">
    <source>
        <dbReference type="EMBL" id="STC94732.1"/>
    </source>
</evidence>
<dbReference type="Gene3D" id="2.40.170.20">
    <property type="entry name" value="TonB-dependent receptor, beta-barrel domain"/>
    <property type="match status" value="1"/>
</dbReference>
<comment type="similarity">
    <text evidence="12">Belongs to the TonB-dependent receptor family.</text>
</comment>
<keyword evidence="3 12" id="KW-1134">Transmembrane beta strand</keyword>
<accession>A0A7Z7LT24</accession>